<dbReference type="InterPro" id="IPR044861">
    <property type="entry name" value="IPNS-like_FE2OG_OXY"/>
</dbReference>
<dbReference type="PANTHER" id="PTHR47990">
    <property type="entry name" value="2-OXOGLUTARATE (2OG) AND FE(II)-DEPENDENT OXYGENASE SUPERFAMILY PROTEIN-RELATED"/>
    <property type="match status" value="1"/>
</dbReference>
<dbReference type="EMBL" id="CM026426">
    <property type="protein sequence ID" value="KAG0572219.1"/>
    <property type="molecule type" value="Genomic_DNA"/>
</dbReference>
<accession>A0A8T0HN17</accession>
<keyword evidence="3" id="KW-0560">Oxidoreductase</keyword>
<dbReference type="Proteomes" id="UP000822688">
    <property type="component" value="Chromosome V"/>
</dbReference>
<dbReference type="InterPro" id="IPR050231">
    <property type="entry name" value="Iron_ascorbate_oxido_reductase"/>
</dbReference>
<dbReference type="PROSITE" id="PS51471">
    <property type="entry name" value="FE2OG_OXY"/>
    <property type="match status" value="1"/>
</dbReference>
<dbReference type="Pfam" id="PF03171">
    <property type="entry name" value="2OG-FeII_Oxy"/>
    <property type="match status" value="1"/>
</dbReference>
<feature type="domain" description="Fe2OG dioxygenase" evidence="4">
    <location>
        <begin position="230"/>
        <end position="331"/>
    </location>
</feature>
<sequence length="389" mass="43912">MGAAPDVESVEGGGEGKVKETLVREVEGEKGQIPLYTLQALWDGKMKLKDFEVVGEEKPTLPHNVYEQDEALPVIDIGALVGMDKAAREENMGRMLEAAKSWGFFKIRNHGVSLEVVKKVERNVKKFFALPMDKKLLVKATNFAFGYVGGSPVDWRYKWWLEGLHMKVKEENIRNMVNLVWSGDKAFAEEFISDLTSYFVTMRELSRLMVECLTEGLGLEPDTYTKLESKNAICNARVNHYPACPDPSKVFGIPAHTDPQMLSVLYQDEVGGLQVLKDGKWIGIQPDDSTFVVNLGDTFQAITNGILHSAAHRVAVNTTRSRYATIYFYGIDNVQQLRVPPELVTEDRPLKYRPFTVNEYRDYIVNRQIPTDGLKYLEIDQPVVTGTQL</sequence>
<evidence type="ECO:0000313" key="6">
    <source>
        <dbReference type="Proteomes" id="UP000822688"/>
    </source>
</evidence>
<name>A0A8T0HN17_CERPU</name>
<evidence type="ECO:0000313" key="5">
    <source>
        <dbReference type="EMBL" id="KAG0572219.1"/>
    </source>
</evidence>
<dbReference type="AlphaFoldDB" id="A0A8T0HN17"/>
<keyword evidence="6" id="KW-1185">Reference proteome</keyword>
<reference evidence="5" key="1">
    <citation type="submission" date="2020-06" db="EMBL/GenBank/DDBJ databases">
        <title>WGS assembly of Ceratodon purpureus strain R40.</title>
        <authorList>
            <person name="Carey S.B."/>
            <person name="Jenkins J."/>
            <person name="Shu S."/>
            <person name="Lovell J.T."/>
            <person name="Sreedasyam A."/>
            <person name="Maumus F."/>
            <person name="Tiley G.P."/>
            <person name="Fernandez-Pozo N."/>
            <person name="Barry K."/>
            <person name="Chen C."/>
            <person name="Wang M."/>
            <person name="Lipzen A."/>
            <person name="Daum C."/>
            <person name="Saski C.A."/>
            <person name="Payton A.C."/>
            <person name="Mcbreen J.C."/>
            <person name="Conrad R.E."/>
            <person name="Kollar L.M."/>
            <person name="Olsson S."/>
            <person name="Huttunen S."/>
            <person name="Landis J.B."/>
            <person name="Wickett N.J."/>
            <person name="Johnson M.G."/>
            <person name="Rensing S.A."/>
            <person name="Grimwood J."/>
            <person name="Schmutz J."/>
            <person name="Mcdaniel S.F."/>
        </authorList>
    </citation>
    <scope>NUCLEOTIDE SEQUENCE</scope>
    <source>
        <strain evidence="5">R40</strain>
    </source>
</reference>
<dbReference type="InterPro" id="IPR027443">
    <property type="entry name" value="IPNS-like_sf"/>
</dbReference>
<dbReference type="Gene3D" id="2.60.120.330">
    <property type="entry name" value="B-lactam Antibiotic, Isopenicillin N Synthase, Chain"/>
    <property type="match status" value="1"/>
</dbReference>
<keyword evidence="2 3" id="KW-0408">Iron</keyword>
<gene>
    <name evidence="5" type="ORF">KC19_VG077400</name>
</gene>
<dbReference type="InterPro" id="IPR026992">
    <property type="entry name" value="DIOX_N"/>
</dbReference>
<keyword evidence="1 3" id="KW-0479">Metal-binding</keyword>
<dbReference type="FunFam" id="2.60.120.330:FF:000098">
    <property type="entry name" value="Predicted protein"/>
    <property type="match status" value="1"/>
</dbReference>
<dbReference type="SUPFAM" id="SSF51197">
    <property type="entry name" value="Clavaminate synthase-like"/>
    <property type="match status" value="1"/>
</dbReference>
<protein>
    <recommendedName>
        <fullName evidence="4">Fe2OG dioxygenase domain-containing protein</fullName>
    </recommendedName>
</protein>
<dbReference type="InterPro" id="IPR005123">
    <property type="entry name" value="Oxoglu/Fe-dep_dioxygenase_dom"/>
</dbReference>
<evidence type="ECO:0000259" key="4">
    <source>
        <dbReference type="PROSITE" id="PS51471"/>
    </source>
</evidence>
<evidence type="ECO:0000256" key="2">
    <source>
        <dbReference type="ARBA" id="ARBA00023004"/>
    </source>
</evidence>
<dbReference type="GO" id="GO:0046872">
    <property type="term" value="F:metal ion binding"/>
    <property type="evidence" value="ECO:0007669"/>
    <property type="project" value="UniProtKB-KW"/>
</dbReference>
<dbReference type="GO" id="GO:0016491">
    <property type="term" value="F:oxidoreductase activity"/>
    <property type="evidence" value="ECO:0007669"/>
    <property type="project" value="UniProtKB-KW"/>
</dbReference>
<comment type="caution">
    <text evidence="5">The sequence shown here is derived from an EMBL/GenBank/DDBJ whole genome shotgun (WGS) entry which is preliminary data.</text>
</comment>
<organism evidence="5 6">
    <name type="scientific">Ceratodon purpureus</name>
    <name type="common">Fire moss</name>
    <name type="synonym">Dicranum purpureum</name>
    <dbReference type="NCBI Taxonomy" id="3225"/>
    <lineage>
        <taxon>Eukaryota</taxon>
        <taxon>Viridiplantae</taxon>
        <taxon>Streptophyta</taxon>
        <taxon>Embryophyta</taxon>
        <taxon>Bryophyta</taxon>
        <taxon>Bryophytina</taxon>
        <taxon>Bryopsida</taxon>
        <taxon>Dicranidae</taxon>
        <taxon>Pseudoditrichales</taxon>
        <taxon>Ditrichaceae</taxon>
        <taxon>Ceratodon</taxon>
    </lineage>
</organism>
<dbReference type="Pfam" id="PF14226">
    <property type="entry name" value="DIOX_N"/>
    <property type="match status" value="1"/>
</dbReference>
<proteinExistence type="inferred from homology"/>
<evidence type="ECO:0000256" key="1">
    <source>
        <dbReference type="ARBA" id="ARBA00022723"/>
    </source>
</evidence>
<evidence type="ECO:0000256" key="3">
    <source>
        <dbReference type="RuleBase" id="RU003682"/>
    </source>
</evidence>
<comment type="similarity">
    <text evidence="3">Belongs to the iron/ascorbate-dependent oxidoreductase family.</text>
</comment>